<evidence type="ECO:0000256" key="5">
    <source>
        <dbReference type="ARBA" id="ARBA00023027"/>
    </source>
</evidence>
<feature type="binding site" evidence="6 9">
    <location>
        <begin position="129"/>
        <end position="131"/>
    </location>
    <ligand>
        <name>NAD(+)</name>
        <dbReference type="ChEBI" id="CHEBI:57540"/>
    </ligand>
</feature>
<comment type="similarity">
    <text evidence="1 6">Belongs to the LDH/MDH superfamily. MDH type 2 family.</text>
</comment>
<dbReference type="InterPro" id="IPR001236">
    <property type="entry name" value="Lactate/malate_DH_N"/>
</dbReference>
<keyword evidence="4 6" id="KW-0560">Oxidoreductase</keyword>
<dbReference type="EC" id="1.1.1.37" evidence="2 6"/>
<dbReference type="Gene3D" id="3.90.110.10">
    <property type="entry name" value="Lactate dehydrogenase/glycoside hydrolase, family 4, C-terminal"/>
    <property type="match status" value="1"/>
</dbReference>
<dbReference type="FunFam" id="3.90.110.10:FF:000002">
    <property type="entry name" value="Malate dehydrogenase"/>
    <property type="match status" value="1"/>
</dbReference>
<dbReference type="Pfam" id="PF02866">
    <property type="entry name" value="Ldh_1_C"/>
    <property type="match status" value="1"/>
</dbReference>
<dbReference type="RefSeq" id="WP_123929094.1">
    <property type="nucleotide sequence ID" value="NZ_CP033896.1"/>
</dbReference>
<evidence type="ECO:0000313" key="13">
    <source>
        <dbReference type="Proteomes" id="UP000269019"/>
    </source>
</evidence>
<evidence type="ECO:0000259" key="10">
    <source>
        <dbReference type="Pfam" id="PF00056"/>
    </source>
</evidence>
<feature type="binding site" evidence="6 8">
    <location>
        <position position="92"/>
    </location>
    <ligand>
        <name>substrate</name>
    </ligand>
</feature>
<dbReference type="InterPro" id="IPR001557">
    <property type="entry name" value="L-lactate/malate_DH"/>
</dbReference>
<evidence type="ECO:0000256" key="8">
    <source>
        <dbReference type="PIRSR" id="PIRSR000102-2"/>
    </source>
</evidence>
<dbReference type="InterPro" id="IPR010945">
    <property type="entry name" value="Malate_DH_type2"/>
</dbReference>
<keyword evidence="5 6" id="KW-0520">NAD</keyword>
<dbReference type="Pfam" id="PF00056">
    <property type="entry name" value="Ldh_1_N"/>
    <property type="match status" value="1"/>
</dbReference>
<dbReference type="CDD" id="cd01338">
    <property type="entry name" value="MDH_chloroplast-like"/>
    <property type="match status" value="1"/>
</dbReference>
<dbReference type="GO" id="GO:0006099">
    <property type="term" value="P:tricarboxylic acid cycle"/>
    <property type="evidence" value="ECO:0007669"/>
    <property type="project" value="UniProtKB-UniRule"/>
</dbReference>
<feature type="active site" description="Proton acceptor" evidence="6 7">
    <location>
        <position position="187"/>
    </location>
</feature>
<comment type="function">
    <text evidence="6">Catalyzes the reversible oxidation of malate to oxaloacetate.</text>
</comment>
<feature type="binding site" evidence="6 8">
    <location>
        <position position="131"/>
    </location>
    <ligand>
        <name>substrate</name>
    </ligand>
</feature>
<dbReference type="OrthoDB" id="9802969at2"/>
<dbReference type="FunFam" id="3.40.50.720:FF:000010">
    <property type="entry name" value="Malate dehydrogenase"/>
    <property type="match status" value="1"/>
</dbReference>
<keyword evidence="13" id="KW-1185">Reference proteome</keyword>
<dbReference type="GO" id="GO:0006108">
    <property type="term" value="P:malate metabolic process"/>
    <property type="evidence" value="ECO:0007669"/>
    <property type="project" value="InterPro"/>
</dbReference>
<dbReference type="HAMAP" id="MF_01517">
    <property type="entry name" value="Malate_dehydrog_2"/>
    <property type="match status" value="1"/>
</dbReference>
<evidence type="ECO:0000313" key="12">
    <source>
        <dbReference type="EMBL" id="AZA14125.1"/>
    </source>
</evidence>
<dbReference type="SUPFAM" id="SSF56327">
    <property type="entry name" value="LDH C-terminal domain-like"/>
    <property type="match status" value="1"/>
</dbReference>
<dbReference type="KEGG" id="ccho:CCHOA_08680"/>
<dbReference type="PIRSF" id="PIRSF000102">
    <property type="entry name" value="Lac_mal_DH"/>
    <property type="match status" value="1"/>
</dbReference>
<accession>A0A3G6J7N4</accession>
<dbReference type="InterPro" id="IPR015955">
    <property type="entry name" value="Lactate_DH/Glyco_Ohase_4_C"/>
</dbReference>
<sequence length="325" mass="34872">MNAVKKIAVTGAAGQIAYSLLWRIANGDVYGADTPIELNLLEITPALGATEGVAMELLDSAFPLVRNITITDDANKAFDGASAAFLVGAKPRGKGEERSDLLAANGKIFGPQGKALNDHAADDIRVLVVGNPANTNTLIAQHAAQDIPAERFTAMMRLDHNRALSQLATKLDCGSADFEKVAVWGNHSATQFPDITYAELNGKKVSDLVDRDWYVDEFIPRIAKRGAEIIEVRGKSSAASAASAAVDHMRDWVQGTNGQWVSSAVVSHGEYGVDEGLIFGFPCVAEGGEWKIVEGLELDEFQRARIDANIAELKEERDAVADLLK</sequence>
<evidence type="ECO:0000256" key="1">
    <source>
        <dbReference type="ARBA" id="ARBA00009613"/>
    </source>
</evidence>
<evidence type="ECO:0000256" key="6">
    <source>
        <dbReference type="HAMAP-Rule" id="MF_01517"/>
    </source>
</evidence>
<feature type="binding site" evidence="6 8">
    <location>
        <position position="162"/>
    </location>
    <ligand>
        <name>substrate</name>
    </ligand>
</feature>
<dbReference type="SUPFAM" id="SSF51735">
    <property type="entry name" value="NAD(P)-binding Rossmann-fold domains"/>
    <property type="match status" value="1"/>
</dbReference>
<evidence type="ECO:0000256" key="4">
    <source>
        <dbReference type="ARBA" id="ARBA00023002"/>
    </source>
</evidence>
<feature type="binding site" evidence="6">
    <location>
        <position position="112"/>
    </location>
    <ligand>
        <name>NAD(+)</name>
        <dbReference type="ChEBI" id="CHEBI:57540"/>
    </ligand>
</feature>
<evidence type="ECO:0000259" key="11">
    <source>
        <dbReference type="Pfam" id="PF02866"/>
    </source>
</evidence>
<keyword evidence="6" id="KW-0816">Tricarboxylic acid cycle</keyword>
<dbReference type="NCBIfam" id="TIGR01759">
    <property type="entry name" value="MalateDH-SF1"/>
    <property type="match status" value="1"/>
</dbReference>
<evidence type="ECO:0000256" key="2">
    <source>
        <dbReference type="ARBA" id="ARBA00012995"/>
    </source>
</evidence>
<organism evidence="12 13">
    <name type="scientific">Corynebacterium choanae</name>
    <dbReference type="NCBI Taxonomy" id="1862358"/>
    <lineage>
        <taxon>Bacteria</taxon>
        <taxon>Bacillati</taxon>
        <taxon>Actinomycetota</taxon>
        <taxon>Actinomycetes</taxon>
        <taxon>Mycobacteriales</taxon>
        <taxon>Corynebacteriaceae</taxon>
        <taxon>Corynebacterium</taxon>
    </lineage>
</organism>
<feature type="binding site" evidence="6 9">
    <location>
        <position position="105"/>
    </location>
    <ligand>
        <name>NAD(+)</name>
        <dbReference type="ChEBI" id="CHEBI:57540"/>
    </ligand>
</feature>
<reference evidence="12 13" key="1">
    <citation type="submission" date="2018-11" db="EMBL/GenBank/DDBJ databases">
        <authorList>
            <person name="Kleinhagauer T."/>
            <person name="Glaeser S.P."/>
            <person name="Spergser J."/>
            <person name="Ruckert C."/>
            <person name="Kaempfer P."/>
            <person name="Busse H.-J."/>
        </authorList>
    </citation>
    <scope>NUCLEOTIDE SEQUENCE [LARGE SCALE GENOMIC DNA]</scope>
    <source>
        <strain evidence="12 13">200CH</strain>
    </source>
</reference>
<dbReference type="GO" id="GO:0030060">
    <property type="term" value="F:L-malate dehydrogenase (NAD+) activity"/>
    <property type="evidence" value="ECO:0007669"/>
    <property type="project" value="UniProtKB-UniRule"/>
</dbReference>
<name>A0A3G6J7N4_9CORY</name>
<dbReference type="EMBL" id="CP033896">
    <property type="protein sequence ID" value="AZA14125.1"/>
    <property type="molecule type" value="Genomic_DNA"/>
</dbReference>
<dbReference type="AlphaFoldDB" id="A0A3G6J7N4"/>
<feature type="domain" description="Lactate/malate dehydrogenase C-terminal" evidence="11">
    <location>
        <begin position="157"/>
        <end position="321"/>
    </location>
</feature>
<comment type="catalytic activity">
    <reaction evidence="6">
        <text>(S)-malate + NAD(+) = oxaloacetate + NADH + H(+)</text>
        <dbReference type="Rhea" id="RHEA:21432"/>
        <dbReference type="ChEBI" id="CHEBI:15378"/>
        <dbReference type="ChEBI" id="CHEBI:15589"/>
        <dbReference type="ChEBI" id="CHEBI:16452"/>
        <dbReference type="ChEBI" id="CHEBI:57540"/>
        <dbReference type="ChEBI" id="CHEBI:57945"/>
        <dbReference type="EC" id="1.1.1.37"/>
    </reaction>
</comment>
<evidence type="ECO:0000256" key="7">
    <source>
        <dbReference type="PIRSR" id="PIRSR000102-1"/>
    </source>
</evidence>
<feature type="domain" description="Lactate/malate dehydrogenase N-terminal" evidence="10">
    <location>
        <begin position="6"/>
        <end position="148"/>
    </location>
</feature>
<gene>
    <name evidence="6 12" type="primary">mdh</name>
    <name evidence="12" type="ORF">CCHOA_08680</name>
</gene>
<feature type="binding site" evidence="6 8">
    <location>
        <position position="98"/>
    </location>
    <ligand>
        <name>substrate</name>
    </ligand>
</feature>
<protein>
    <recommendedName>
        <fullName evidence="3 6">Malate dehydrogenase</fullName>
        <ecNumber evidence="2 6">1.1.1.37</ecNumber>
    </recommendedName>
</protein>
<dbReference type="InterPro" id="IPR022383">
    <property type="entry name" value="Lactate/malate_DH_C"/>
</dbReference>
<dbReference type="Gene3D" id="3.40.50.720">
    <property type="entry name" value="NAD(P)-binding Rossmann-like Domain"/>
    <property type="match status" value="1"/>
</dbReference>
<evidence type="ECO:0000256" key="3">
    <source>
        <dbReference type="ARBA" id="ARBA00020382"/>
    </source>
</evidence>
<feature type="binding site" evidence="6">
    <location>
        <begin position="11"/>
        <end position="17"/>
    </location>
    <ligand>
        <name>NAD(+)</name>
        <dbReference type="ChEBI" id="CHEBI:57540"/>
    </ligand>
</feature>
<proteinExistence type="inferred from homology"/>
<dbReference type="InterPro" id="IPR036291">
    <property type="entry name" value="NAD(P)-bd_dom_sf"/>
</dbReference>
<dbReference type="PANTHER" id="PTHR23382">
    <property type="entry name" value="MALATE DEHYDROGENASE"/>
    <property type="match status" value="1"/>
</dbReference>
<dbReference type="Proteomes" id="UP000269019">
    <property type="component" value="Chromosome"/>
</dbReference>
<evidence type="ECO:0000256" key="9">
    <source>
        <dbReference type="PIRSR" id="PIRSR000102-3"/>
    </source>
</evidence>
<dbReference type="NCBIfam" id="NF003916">
    <property type="entry name" value="PRK05442.1"/>
    <property type="match status" value="1"/>
</dbReference>